<evidence type="ECO:0000313" key="3">
    <source>
        <dbReference type="EMBL" id="MFC5541531.1"/>
    </source>
</evidence>
<evidence type="ECO:0000256" key="1">
    <source>
        <dbReference type="SAM" id="MobiDB-lite"/>
    </source>
</evidence>
<name>A0ABW0RAF2_9BACL</name>
<proteinExistence type="predicted"/>
<reference evidence="4" key="1">
    <citation type="journal article" date="2019" name="Int. J. Syst. Evol. Microbiol.">
        <title>The Global Catalogue of Microorganisms (GCM) 10K type strain sequencing project: providing services to taxonomists for standard genome sequencing and annotation.</title>
        <authorList>
            <consortium name="The Broad Institute Genomics Platform"/>
            <consortium name="The Broad Institute Genome Sequencing Center for Infectious Disease"/>
            <person name="Wu L."/>
            <person name="Ma J."/>
        </authorList>
    </citation>
    <scope>NUCLEOTIDE SEQUENCE [LARGE SCALE GENOMIC DNA]</scope>
    <source>
        <strain evidence="4">CCUG 56331</strain>
    </source>
</reference>
<protein>
    <recommendedName>
        <fullName evidence="2">Exodeoxyribonuclease X-like C-terminal domain-containing protein</fullName>
    </recommendedName>
</protein>
<gene>
    <name evidence="3" type="ORF">ACFPOH_07110</name>
</gene>
<accession>A0ABW0RAF2</accession>
<dbReference type="Pfam" id="PF20600">
    <property type="entry name" value="ExoX-like_C"/>
    <property type="match status" value="1"/>
</dbReference>
<sequence length="277" mass="31780">MAETALKVQNQVDSLSIIDSMDLNAIQGTLSKINQFQMVVQNTLKADHDYGIIPGTNKPTLLKPGAEKILMLMGLTSEYEVTERVQDYEKGFFAFTVRCELYKNGIKITEGVGHCNTKEKKYINQDPYTLANTCLKMAKKRAQIDATLTVASLSDVFTQDIEDMQEYIQTEQIETMTPEDAAKIKLTFGKYKGKTLKEIYKAQHDYLEWLLNQERTDPVIKKAIQTMFDAVEQQKIRKAQQHLQQQAHQQEQKEVQEEVAPIFEEIPEVNDSELPFY</sequence>
<keyword evidence="4" id="KW-1185">Reference proteome</keyword>
<evidence type="ECO:0000259" key="2">
    <source>
        <dbReference type="Pfam" id="PF20600"/>
    </source>
</evidence>
<dbReference type="InterPro" id="IPR046768">
    <property type="entry name" value="ExoX-like_C"/>
</dbReference>
<dbReference type="EMBL" id="JBHSNQ010000058">
    <property type="protein sequence ID" value="MFC5541531.1"/>
    <property type="molecule type" value="Genomic_DNA"/>
</dbReference>
<feature type="region of interest" description="Disordered" evidence="1">
    <location>
        <begin position="242"/>
        <end position="277"/>
    </location>
</feature>
<dbReference type="Proteomes" id="UP001595978">
    <property type="component" value="Unassembled WGS sequence"/>
</dbReference>
<comment type="caution">
    <text evidence="3">The sequence shown here is derived from an EMBL/GenBank/DDBJ whole genome shotgun (WGS) entry which is preliminary data.</text>
</comment>
<organism evidence="3 4">
    <name type="scientific">Ureibacillus suwonensis</name>
    <dbReference type="NCBI Taxonomy" id="313007"/>
    <lineage>
        <taxon>Bacteria</taxon>
        <taxon>Bacillati</taxon>
        <taxon>Bacillota</taxon>
        <taxon>Bacilli</taxon>
        <taxon>Bacillales</taxon>
        <taxon>Caryophanaceae</taxon>
        <taxon>Ureibacillus</taxon>
    </lineage>
</organism>
<evidence type="ECO:0000313" key="4">
    <source>
        <dbReference type="Proteomes" id="UP001595978"/>
    </source>
</evidence>
<feature type="domain" description="Exodeoxyribonuclease X-like C-terminal" evidence="2">
    <location>
        <begin position="186"/>
        <end position="214"/>
    </location>
</feature>
<dbReference type="RefSeq" id="WP_390309210.1">
    <property type="nucleotide sequence ID" value="NZ_JBHSNQ010000058.1"/>
</dbReference>